<dbReference type="Proteomes" id="UP000639396">
    <property type="component" value="Unassembled WGS sequence"/>
</dbReference>
<evidence type="ECO:0000256" key="5">
    <source>
        <dbReference type="ARBA" id="ARBA00023136"/>
    </source>
</evidence>
<feature type="transmembrane region" description="Helical" evidence="6">
    <location>
        <begin position="223"/>
        <end position="243"/>
    </location>
</feature>
<dbReference type="PANTHER" id="PTHR21716">
    <property type="entry name" value="TRANSMEMBRANE PROTEIN"/>
    <property type="match status" value="1"/>
</dbReference>
<keyword evidence="4 6" id="KW-1133">Transmembrane helix</keyword>
<evidence type="ECO:0000256" key="3">
    <source>
        <dbReference type="ARBA" id="ARBA00022692"/>
    </source>
</evidence>
<evidence type="ECO:0000313" key="7">
    <source>
        <dbReference type="EMBL" id="MBD2863919.1"/>
    </source>
</evidence>
<feature type="transmembrane region" description="Helical" evidence="6">
    <location>
        <begin position="294"/>
        <end position="322"/>
    </location>
</feature>
<evidence type="ECO:0000313" key="8">
    <source>
        <dbReference type="Proteomes" id="UP000639396"/>
    </source>
</evidence>
<dbReference type="RefSeq" id="WP_190929548.1">
    <property type="nucleotide sequence ID" value="NZ_JACXJA010000024.1"/>
</dbReference>
<evidence type="ECO:0000256" key="6">
    <source>
        <dbReference type="SAM" id="Phobius"/>
    </source>
</evidence>
<keyword evidence="3 6" id="KW-0812">Transmembrane</keyword>
<gene>
    <name evidence="7" type="ORF">IDH45_18170</name>
</gene>
<feature type="transmembrane region" description="Helical" evidence="6">
    <location>
        <begin position="135"/>
        <end position="158"/>
    </location>
</feature>
<keyword evidence="5 6" id="KW-0472">Membrane</keyword>
<feature type="transmembrane region" description="Helical" evidence="6">
    <location>
        <begin position="15"/>
        <end position="44"/>
    </location>
</feature>
<evidence type="ECO:0000256" key="1">
    <source>
        <dbReference type="ARBA" id="ARBA00004141"/>
    </source>
</evidence>
<keyword evidence="8" id="KW-1185">Reference proteome</keyword>
<protein>
    <submittedName>
        <fullName evidence="7">AI-2E family transporter</fullName>
    </submittedName>
</protein>
<dbReference type="PANTHER" id="PTHR21716:SF62">
    <property type="entry name" value="TRANSPORT PROTEIN YDBI-RELATED"/>
    <property type="match status" value="1"/>
</dbReference>
<feature type="transmembrane region" description="Helical" evidence="6">
    <location>
        <begin position="196"/>
        <end position="217"/>
    </location>
</feature>
<name>A0A927CAM9_9BACL</name>
<dbReference type="InterPro" id="IPR002549">
    <property type="entry name" value="AI-2E-like"/>
</dbReference>
<sequence>MNIWAILNHKDTRRFGVLALFCLLLFWLHSMLNLILLTFLMTYLMNRLHLYVKRWIDKVVPINATVVLALLYSLLVTLLVTVMVKLFPALVHQATQLFELVKQVYDNPQNEMVAYLLSLLGGLDIPSMLKPGLDFMMRIGNWGFHLFLALILSLFLLLGKGNVIRFTAQFRTSKLGWFVKEIEFFGRKFVRTFGKVIETQLLIALINCMLTTIALWIMGFPNLIGLALLIFVLGLIPVAGVFISLVPLGAIAFSIGGFIYVIYLIVTITIIHAIEAYVLNPRLMASKTHLPVFYTFVVLLFSEHFFGIWGLMVGIPTFVFLLDILEVTRMGKPAAQAVPEPEPREV</sequence>
<comment type="similarity">
    <text evidence="2">Belongs to the autoinducer-2 exporter (AI-2E) (TC 2.A.86) family.</text>
</comment>
<accession>A0A927CAM9</accession>
<dbReference type="Pfam" id="PF01594">
    <property type="entry name" value="AI-2E_transport"/>
    <property type="match status" value="1"/>
</dbReference>
<dbReference type="EMBL" id="JACXJA010000024">
    <property type="protein sequence ID" value="MBD2863919.1"/>
    <property type="molecule type" value="Genomic_DNA"/>
</dbReference>
<evidence type="ECO:0000256" key="2">
    <source>
        <dbReference type="ARBA" id="ARBA00009773"/>
    </source>
</evidence>
<organism evidence="7 8">
    <name type="scientific">Paenibacillus oceani</name>
    <dbReference type="NCBI Taxonomy" id="2772510"/>
    <lineage>
        <taxon>Bacteria</taxon>
        <taxon>Bacillati</taxon>
        <taxon>Bacillota</taxon>
        <taxon>Bacilli</taxon>
        <taxon>Bacillales</taxon>
        <taxon>Paenibacillaceae</taxon>
        <taxon>Paenibacillus</taxon>
    </lineage>
</organism>
<comment type="subcellular location">
    <subcellularLocation>
        <location evidence="1">Membrane</location>
        <topology evidence="1">Multi-pass membrane protein</topology>
    </subcellularLocation>
</comment>
<feature type="transmembrane region" description="Helical" evidence="6">
    <location>
        <begin position="64"/>
        <end position="91"/>
    </location>
</feature>
<dbReference type="GO" id="GO:0055085">
    <property type="term" value="P:transmembrane transport"/>
    <property type="evidence" value="ECO:0007669"/>
    <property type="project" value="TreeGrafter"/>
</dbReference>
<dbReference type="AlphaFoldDB" id="A0A927CAM9"/>
<feature type="transmembrane region" description="Helical" evidence="6">
    <location>
        <begin position="250"/>
        <end position="274"/>
    </location>
</feature>
<proteinExistence type="inferred from homology"/>
<reference evidence="7" key="1">
    <citation type="submission" date="2020-09" db="EMBL/GenBank/DDBJ databases">
        <title>A novel bacterium of genus Paenibacillus, isolated from South China Sea.</title>
        <authorList>
            <person name="Huang H."/>
            <person name="Mo K."/>
            <person name="Hu Y."/>
        </authorList>
    </citation>
    <scope>NUCLEOTIDE SEQUENCE</scope>
    <source>
        <strain evidence="7">IB182363</strain>
    </source>
</reference>
<evidence type="ECO:0000256" key="4">
    <source>
        <dbReference type="ARBA" id="ARBA00022989"/>
    </source>
</evidence>
<dbReference type="GO" id="GO:0016020">
    <property type="term" value="C:membrane"/>
    <property type="evidence" value="ECO:0007669"/>
    <property type="project" value="UniProtKB-SubCell"/>
</dbReference>
<comment type="caution">
    <text evidence="7">The sequence shown here is derived from an EMBL/GenBank/DDBJ whole genome shotgun (WGS) entry which is preliminary data.</text>
</comment>